<evidence type="ECO:0000256" key="1">
    <source>
        <dbReference type="SAM" id="Coils"/>
    </source>
</evidence>
<organism evidence="2 3">
    <name type="scientific">Aquamicrobium zhengzhouense</name>
    <dbReference type="NCBI Taxonomy" id="2781738"/>
    <lineage>
        <taxon>Bacteria</taxon>
        <taxon>Pseudomonadati</taxon>
        <taxon>Pseudomonadota</taxon>
        <taxon>Alphaproteobacteria</taxon>
        <taxon>Hyphomicrobiales</taxon>
        <taxon>Phyllobacteriaceae</taxon>
        <taxon>Aquamicrobium</taxon>
    </lineage>
</organism>
<keyword evidence="3" id="KW-1185">Reference proteome</keyword>
<accession>A0ABS0SBF0</accession>
<keyword evidence="1" id="KW-0175">Coiled coil</keyword>
<reference evidence="2 3" key="1">
    <citation type="submission" date="2020-10" db="EMBL/GenBank/DDBJ databases">
        <title>Aquamicrobium zhengzhouensis sp. nov., a exopolysaccharide producing bacterium isolated from farmland soil.</title>
        <authorList>
            <person name="Wang X."/>
        </authorList>
    </citation>
    <scope>NUCLEOTIDE SEQUENCE [LARGE SCALE GENOMIC DNA]</scope>
    <source>
        <strain evidence="3">cd-1</strain>
    </source>
</reference>
<name>A0ABS0SBF0_9HYPH</name>
<proteinExistence type="predicted"/>
<feature type="coiled-coil region" evidence="1">
    <location>
        <begin position="45"/>
        <end position="72"/>
    </location>
</feature>
<protein>
    <submittedName>
        <fullName evidence="2">Uncharacterized protein</fullName>
    </submittedName>
</protein>
<sequence length="142" mass="16055">MKLLRLKLANWLTKGGYLAACKAATHWEERYQEMSAKVGAVEHLLDATEQHLRSAERALIEKENRINKLSDDNTRMSEGLDQIIRAGEGKIEGRKCNGSLRRVVRMAEGALYPNGLPSLADRIRAEARKGPQITERQREMSL</sequence>
<evidence type="ECO:0000313" key="2">
    <source>
        <dbReference type="EMBL" id="MBI1620036.1"/>
    </source>
</evidence>
<dbReference type="RefSeq" id="WP_198474955.1">
    <property type="nucleotide sequence ID" value="NZ_JADGMQ010000002.1"/>
</dbReference>
<dbReference type="Proteomes" id="UP000601789">
    <property type="component" value="Unassembled WGS sequence"/>
</dbReference>
<comment type="caution">
    <text evidence="2">The sequence shown here is derived from an EMBL/GenBank/DDBJ whole genome shotgun (WGS) entry which is preliminary data.</text>
</comment>
<evidence type="ECO:0000313" key="3">
    <source>
        <dbReference type="Proteomes" id="UP000601789"/>
    </source>
</evidence>
<gene>
    <name evidence="2" type="ORF">IOD40_05080</name>
</gene>
<dbReference type="EMBL" id="JADGMQ010000002">
    <property type="protein sequence ID" value="MBI1620036.1"/>
    <property type="molecule type" value="Genomic_DNA"/>
</dbReference>